<evidence type="ECO:0000313" key="4">
    <source>
        <dbReference type="Proteomes" id="UP000636110"/>
    </source>
</evidence>
<dbReference type="InterPro" id="IPR041268">
    <property type="entry name" value="HU-CCDC81_bac_2"/>
</dbReference>
<comment type="caution">
    <text evidence="3">The sequence shown here is derived from an EMBL/GenBank/DDBJ whole genome shotgun (WGS) entry which is preliminary data.</text>
</comment>
<dbReference type="Proteomes" id="UP000636110">
    <property type="component" value="Unassembled WGS sequence"/>
</dbReference>
<keyword evidence="1" id="KW-0812">Transmembrane</keyword>
<accession>A0ABR6F066</accession>
<feature type="domain" description="SPOR" evidence="2">
    <location>
        <begin position="432"/>
        <end position="510"/>
    </location>
</feature>
<dbReference type="EMBL" id="WNXC01000007">
    <property type="protein sequence ID" value="MBB2150930.1"/>
    <property type="molecule type" value="Genomic_DNA"/>
</dbReference>
<protein>
    <recommendedName>
        <fullName evidence="2">SPOR domain-containing protein</fullName>
    </recommendedName>
</protein>
<keyword evidence="4" id="KW-1185">Reference proteome</keyword>
<evidence type="ECO:0000313" key="3">
    <source>
        <dbReference type="EMBL" id="MBB2150930.1"/>
    </source>
</evidence>
<dbReference type="SUPFAM" id="SSF110997">
    <property type="entry name" value="Sporulation related repeat"/>
    <property type="match status" value="1"/>
</dbReference>
<sequence>MDMLSYLTVLIKTRKEVGIPGLGTIYKKKSPGRYDTATHSFLPPSFVLDFDPEVLEQTLLIDHICKERHISPDSASYFVDQFVDEIKKQLTEHQESSLAPLGTLHQSSGTLSFKPLNDQNFGFDFYGLPPVRDELSAPSVTEAVAQEVITSETGQQEKEHQLREEQLDLENSNADLRDESAPVVTEAVFEKEVSYEESPSSNETIEEIAEEPIAESPENSSIQEKELIPEPDEQPIFEEIAEVETPKQYTTQPVPQPEIESIGNIEEQPEAIFEASSARPSINDSYAQANKTAEAPIPVITPIPVDVKAVDNAGFYNSNDEPEERSGIPLYLKILIALLLVLIGLVAGYFIRPDLFDPILKVGKDPIVVPVTVRNSTEAAQQITDSLAYADSIKNTLALKDSVKKDTAITATPTNTTQASDSKAVQTNTSATQTATTFEIIGASVANQKEADRFISQMKSLGLNAKAIPPIPGKKKIKISIGTFNDYNSADAERPVLEKKLGIKDLYIHTNKPL</sequence>
<reference evidence="3 4" key="1">
    <citation type="submission" date="2019-11" db="EMBL/GenBank/DDBJ databases">
        <title>Description of Pedobacter sp. LMG 31462T.</title>
        <authorList>
            <person name="Carlier A."/>
            <person name="Qi S."/>
            <person name="Vandamme P."/>
        </authorList>
    </citation>
    <scope>NUCLEOTIDE SEQUENCE [LARGE SCALE GENOMIC DNA]</scope>
    <source>
        <strain evidence="3 4">LMG 31462</strain>
    </source>
</reference>
<keyword evidence="1" id="KW-1133">Transmembrane helix</keyword>
<keyword evidence="1" id="KW-0472">Membrane</keyword>
<proteinExistence type="predicted"/>
<dbReference type="InterPro" id="IPR036680">
    <property type="entry name" value="SPOR-like_sf"/>
</dbReference>
<name>A0ABR6F066_9SPHI</name>
<dbReference type="Pfam" id="PF18175">
    <property type="entry name" value="HU-CCDC81_bac_2"/>
    <property type="match status" value="1"/>
</dbReference>
<dbReference type="RefSeq" id="WP_182960298.1">
    <property type="nucleotide sequence ID" value="NZ_WNXC01000007.1"/>
</dbReference>
<organism evidence="3 4">
    <name type="scientific">Pedobacter gandavensis</name>
    <dbReference type="NCBI Taxonomy" id="2679963"/>
    <lineage>
        <taxon>Bacteria</taxon>
        <taxon>Pseudomonadati</taxon>
        <taxon>Bacteroidota</taxon>
        <taxon>Sphingobacteriia</taxon>
        <taxon>Sphingobacteriales</taxon>
        <taxon>Sphingobacteriaceae</taxon>
        <taxon>Pedobacter</taxon>
    </lineage>
</organism>
<evidence type="ECO:0000256" key="1">
    <source>
        <dbReference type="SAM" id="Phobius"/>
    </source>
</evidence>
<dbReference type="PROSITE" id="PS51724">
    <property type="entry name" value="SPOR"/>
    <property type="match status" value="1"/>
</dbReference>
<evidence type="ECO:0000259" key="2">
    <source>
        <dbReference type="PROSITE" id="PS51724"/>
    </source>
</evidence>
<dbReference type="InterPro" id="IPR007730">
    <property type="entry name" value="SPOR-like_dom"/>
</dbReference>
<dbReference type="Pfam" id="PF05036">
    <property type="entry name" value="SPOR"/>
    <property type="match status" value="1"/>
</dbReference>
<feature type="transmembrane region" description="Helical" evidence="1">
    <location>
        <begin position="330"/>
        <end position="351"/>
    </location>
</feature>
<gene>
    <name evidence="3" type="ORF">GM920_18680</name>
</gene>